<evidence type="ECO:0000256" key="5">
    <source>
        <dbReference type="ARBA" id="ARBA00022833"/>
    </source>
</evidence>
<feature type="domain" description="RING-CH-type" evidence="9">
    <location>
        <begin position="11"/>
        <end position="83"/>
    </location>
</feature>
<feature type="transmembrane region" description="Helical" evidence="8">
    <location>
        <begin position="329"/>
        <end position="350"/>
    </location>
</feature>
<evidence type="ECO:0000256" key="3">
    <source>
        <dbReference type="ARBA" id="ARBA00022723"/>
    </source>
</evidence>
<name>A0A0C3GE86_PILCF</name>
<keyword evidence="11" id="KW-1185">Reference proteome</keyword>
<sequence length="472" mass="52493">MAEVVRRVPTINDLRVKLCYICREEDRFDNPENPPRIWTHPCNCTLVAHETCLLQWIQSAQSDISRAVNALKCPQCGAIYELESDNPLPLRILNVGNKTLSILGRAVTFTGLSAVIVSFGTGIYCLSTAYGAFALNQFVGQEMYDLLLTHDISAWPWHAFLNLPLIPIALILSRVPLPAAVVPIVPVLLAWPTSTPIATRERILLEHWRSSSGVLGSDVATGPLISWPPSPAFFGLLLFPLVRAFYKSFLIRFTHWVLNTEPGRRPPVMRFILALNAPFLIQIGANIEPPPAARANGQQLANLNADENANRVVAAEDVIQVTGSSLGRLVGGALILPTISSIMGSFLFRLSQYSPLLRRFLAVRPSVVDIPPPLGPWSYSDNWNKLGPLRQVGVAARLVLSVAWRGTRTWTECDPVWWRNSIGLGIFVVAKDCLHLLHLWYTKRELETRRVKNKSFESVDIRELDLIEPAGV</sequence>
<dbReference type="Gene3D" id="3.30.40.10">
    <property type="entry name" value="Zinc/RING finger domain, C3HC4 (zinc finger)"/>
    <property type="match status" value="1"/>
</dbReference>
<dbReference type="SUPFAM" id="SSF57850">
    <property type="entry name" value="RING/U-box"/>
    <property type="match status" value="1"/>
</dbReference>
<dbReference type="GO" id="GO:0008270">
    <property type="term" value="F:zinc ion binding"/>
    <property type="evidence" value="ECO:0007669"/>
    <property type="project" value="UniProtKB-KW"/>
</dbReference>
<reference evidence="10 11" key="1">
    <citation type="submission" date="2014-04" db="EMBL/GenBank/DDBJ databases">
        <authorList>
            <consortium name="DOE Joint Genome Institute"/>
            <person name="Kuo A."/>
            <person name="Tarkka M."/>
            <person name="Buscot F."/>
            <person name="Kohler A."/>
            <person name="Nagy L.G."/>
            <person name="Floudas D."/>
            <person name="Copeland A."/>
            <person name="Barry K.W."/>
            <person name="Cichocki N."/>
            <person name="Veneault-Fourrey C."/>
            <person name="LaButti K."/>
            <person name="Lindquist E.A."/>
            <person name="Lipzen A."/>
            <person name="Lundell T."/>
            <person name="Morin E."/>
            <person name="Murat C."/>
            <person name="Sun H."/>
            <person name="Tunlid A."/>
            <person name="Henrissat B."/>
            <person name="Grigoriev I.V."/>
            <person name="Hibbett D.S."/>
            <person name="Martin F."/>
            <person name="Nordberg H.P."/>
            <person name="Cantor M.N."/>
            <person name="Hua S.X."/>
        </authorList>
    </citation>
    <scope>NUCLEOTIDE SEQUENCE [LARGE SCALE GENOMIC DNA]</scope>
    <source>
        <strain evidence="10 11">F 1598</strain>
    </source>
</reference>
<dbReference type="PANTHER" id="PTHR46283">
    <property type="entry name" value="E3 UBIQUITIN-PROTEIN LIGASE MARCH5"/>
    <property type="match status" value="1"/>
</dbReference>
<evidence type="ECO:0000313" key="11">
    <source>
        <dbReference type="Proteomes" id="UP000054166"/>
    </source>
</evidence>
<gene>
    <name evidence="10" type="ORF">PILCRDRAFT_812795</name>
</gene>
<feature type="transmembrane region" description="Helical" evidence="8">
    <location>
        <begin position="225"/>
        <end position="246"/>
    </location>
</feature>
<protein>
    <recommendedName>
        <fullName evidence="9">RING-CH-type domain-containing protein</fullName>
    </recommendedName>
</protein>
<dbReference type="Proteomes" id="UP000054166">
    <property type="component" value="Unassembled WGS sequence"/>
</dbReference>
<organism evidence="10 11">
    <name type="scientific">Piloderma croceum (strain F 1598)</name>
    <dbReference type="NCBI Taxonomy" id="765440"/>
    <lineage>
        <taxon>Eukaryota</taxon>
        <taxon>Fungi</taxon>
        <taxon>Dikarya</taxon>
        <taxon>Basidiomycota</taxon>
        <taxon>Agaricomycotina</taxon>
        <taxon>Agaricomycetes</taxon>
        <taxon>Agaricomycetidae</taxon>
        <taxon>Atheliales</taxon>
        <taxon>Atheliaceae</taxon>
        <taxon>Piloderma</taxon>
    </lineage>
</organism>
<proteinExistence type="predicted"/>
<evidence type="ECO:0000256" key="7">
    <source>
        <dbReference type="ARBA" id="ARBA00023136"/>
    </source>
</evidence>
<evidence type="ECO:0000256" key="6">
    <source>
        <dbReference type="ARBA" id="ARBA00022989"/>
    </source>
</evidence>
<keyword evidence="3" id="KW-0479">Metal-binding</keyword>
<keyword evidence="2 8" id="KW-0812">Transmembrane</keyword>
<dbReference type="SMART" id="SM00744">
    <property type="entry name" value="RINGv"/>
    <property type="match status" value="1"/>
</dbReference>
<dbReference type="InterPro" id="IPR011016">
    <property type="entry name" value="Znf_RING-CH"/>
</dbReference>
<evidence type="ECO:0000259" key="9">
    <source>
        <dbReference type="PROSITE" id="PS51292"/>
    </source>
</evidence>
<evidence type="ECO:0000313" key="10">
    <source>
        <dbReference type="EMBL" id="KIM89999.1"/>
    </source>
</evidence>
<evidence type="ECO:0000256" key="2">
    <source>
        <dbReference type="ARBA" id="ARBA00022692"/>
    </source>
</evidence>
<keyword evidence="4" id="KW-0863">Zinc-finger</keyword>
<dbReference type="STRING" id="765440.A0A0C3GE86"/>
<dbReference type="HOGENOM" id="CLU_547413_0_0_1"/>
<reference evidence="11" key="2">
    <citation type="submission" date="2015-01" db="EMBL/GenBank/DDBJ databases">
        <title>Evolutionary Origins and Diversification of the Mycorrhizal Mutualists.</title>
        <authorList>
            <consortium name="DOE Joint Genome Institute"/>
            <consortium name="Mycorrhizal Genomics Consortium"/>
            <person name="Kohler A."/>
            <person name="Kuo A."/>
            <person name="Nagy L.G."/>
            <person name="Floudas D."/>
            <person name="Copeland A."/>
            <person name="Barry K.W."/>
            <person name="Cichocki N."/>
            <person name="Veneault-Fourrey C."/>
            <person name="LaButti K."/>
            <person name="Lindquist E.A."/>
            <person name="Lipzen A."/>
            <person name="Lundell T."/>
            <person name="Morin E."/>
            <person name="Murat C."/>
            <person name="Riley R."/>
            <person name="Ohm R."/>
            <person name="Sun H."/>
            <person name="Tunlid A."/>
            <person name="Henrissat B."/>
            <person name="Grigoriev I.V."/>
            <person name="Hibbett D.S."/>
            <person name="Martin F."/>
        </authorList>
    </citation>
    <scope>NUCLEOTIDE SEQUENCE [LARGE SCALE GENOMIC DNA]</scope>
    <source>
        <strain evidence="11">F 1598</strain>
    </source>
</reference>
<evidence type="ECO:0000256" key="4">
    <source>
        <dbReference type="ARBA" id="ARBA00022771"/>
    </source>
</evidence>
<keyword evidence="7 8" id="KW-0472">Membrane</keyword>
<keyword evidence="6 8" id="KW-1133">Transmembrane helix</keyword>
<dbReference type="AlphaFoldDB" id="A0A0C3GE86"/>
<comment type="subcellular location">
    <subcellularLocation>
        <location evidence="1">Membrane</location>
        <topology evidence="1">Multi-pass membrane protein</topology>
    </subcellularLocation>
</comment>
<dbReference type="GO" id="GO:0016020">
    <property type="term" value="C:membrane"/>
    <property type="evidence" value="ECO:0007669"/>
    <property type="project" value="UniProtKB-SubCell"/>
</dbReference>
<evidence type="ECO:0000256" key="8">
    <source>
        <dbReference type="SAM" id="Phobius"/>
    </source>
</evidence>
<evidence type="ECO:0000256" key="1">
    <source>
        <dbReference type="ARBA" id="ARBA00004141"/>
    </source>
</evidence>
<feature type="transmembrane region" description="Helical" evidence="8">
    <location>
        <begin position="179"/>
        <end position="198"/>
    </location>
</feature>
<keyword evidence="5" id="KW-0862">Zinc</keyword>
<feature type="transmembrane region" description="Helical" evidence="8">
    <location>
        <begin position="155"/>
        <end position="172"/>
    </location>
</feature>
<feature type="transmembrane region" description="Helical" evidence="8">
    <location>
        <begin position="106"/>
        <end position="135"/>
    </location>
</feature>
<dbReference type="OrthoDB" id="5817083at2759"/>
<dbReference type="InParanoid" id="A0A0C3GE86"/>
<dbReference type="PROSITE" id="PS51292">
    <property type="entry name" value="ZF_RING_CH"/>
    <property type="match status" value="1"/>
</dbReference>
<dbReference type="InterPro" id="IPR013083">
    <property type="entry name" value="Znf_RING/FYVE/PHD"/>
</dbReference>
<accession>A0A0C3GE86</accession>
<dbReference type="EMBL" id="KN832974">
    <property type="protein sequence ID" value="KIM89999.1"/>
    <property type="molecule type" value="Genomic_DNA"/>
</dbReference>